<organism evidence="2 3">
    <name type="scientific">Pristionchus entomophagus</name>
    <dbReference type="NCBI Taxonomy" id="358040"/>
    <lineage>
        <taxon>Eukaryota</taxon>
        <taxon>Metazoa</taxon>
        <taxon>Ecdysozoa</taxon>
        <taxon>Nematoda</taxon>
        <taxon>Chromadorea</taxon>
        <taxon>Rhabditida</taxon>
        <taxon>Rhabditina</taxon>
        <taxon>Diplogasteromorpha</taxon>
        <taxon>Diplogasteroidea</taxon>
        <taxon>Neodiplogasteridae</taxon>
        <taxon>Pristionchus</taxon>
    </lineage>
</organism>
<comment type="similarity">
    <text evidence="1">Belongs to the phospholipid scramblase family.</text>
</comment>
<evidence type="ECO:0000256" key="1">
    <source>
        <dbReference type="ARBA" id="ARBA00005350"/>
    </source>
</evidence>
<feature type="non-terminal residue" evidence="2">
    <location>
        <position position="1"/>
    </location>
</feature>
<proteinExistence type="inferred from homology"/>
<evidence type="ECO:0000313" key="3">
    <source>
        <dbReference type="Proteomes" id="UP001432027"/>
    </source>
</evidence>
<dbReference type="GO" id="GO:0005886">
    <property type="term" value="C:plasma membrane"/>
    <property type="evidence" value="ECO:0007669"/>
    <property type="project" value="TreeGrafter"/>
</dbReference>
<dbReference type="GO" id="GO:0017128">
    <property type="term" value="F:phospholipid scramblase activity"/>
    <property type="evidence" value="ECO:0007669"/>
    <property type="project" value="InterPro"/>
</dbReference>
<dbReference type="EMBL" id="BTSX01000005">
    <property type="protein sequence ID" value="GMS97911.1"/>
    <property type="molecule type" value="Genomic_DNA"/>
</dbReference>
<name>A0AAV5TUG1_9BILA</name>
<evidence type="ECO:0008006" key="4">
    <source>
        <dbReference type="Google" id="ProtNLM"/>
    </source>
</evidence>
<dbReference type="InterPro" id="IPR005552">
    <property type="entry name" value="Scramblase"/>
</dbReference>
<dbReference type="Proteomes" id="UP001432027">
    <property type="component" value="Unassembled WGS sequence"/>
</dbReference>
<dbReference type="PANTHER" id="PTHR23248:SF63">
    <property type="entry name" value="PHOSPHOLIPID SCRAMBLASE"/>
    <property type="match status" value="1"/>
</dbReference>
<reference evidence="2" key="1">
    <citation type="submission" date="2023-10" db="EMBL/GenBank/DDBJ databases">
        <title>Genome assembly of Pristionchus species.</title>
        <authorList>
            <person name="Yoshida K."/>
            <person name="Sommer R.J."/>
        </authorList>
    </citation>
    <scope>NUCLEOTIDE SEQUENCE</scope>
    <source>
        <strain evidence="2">RS0144</strain>
    </source>
</reference>
<protein>
    <recommendedName>
        <fullName evidence="4">Phospholipid scramblase</fullName>
    </recommendedName>
</protein>
<keyword evidence="3" id="KW-1185">Reference proteome</keyword>
<comment type="caution">
    <text evidence="2">The sequence shown here is derived from an EMBL/GenBank/DDBJ whole genome shotgun (WGS) entry which is preliminary data.</text>
</comment>
<sequence length="303" mass="33579">PGDPAVPAYTVAPPTYDEAMGLLPAGGQAISGGRSHQGSMDDILARSMTNSRQSSRHPSPTRQLIPPYPLTATEIVPRDGGSPHIIRPYPMAGSTSSSIVILQQPGLEGEGIEWVAKPLEEATCPTGLEYLLDLEFVYVRRERKNFLGKRKSFSVRNNHDQMIYLAIETGKVRCAAVDHYERPVFAYVEDWSFAGENWMELHEGQQAAYFEESSGCTSNTQKILDSEKNPILYLDTDCCGEGGDVCTIYSRSHATIGSIQKQSLVSKIKIKFTLDLDVRMKAALIAMAMRLEISEERRRGEYS</sequence>
<dbReference type="AlphaFoldDB" id="A0AAV5TUG1"/>
<gene>
    <name evidence="2" type="ORF">PENTCL1PPCAC_20086</name>
</gene>
<evidence type="ECO:0000313" key="2">
    <source>
        <dbReference type="EMBL" id="GMS97911.1"/>
    </source>
</evidence>
<accession>A0AAV5TUG1</accession>
<dbReference type="PANTHER" id="PTHR23248">
    <property type="entry name" value="PHOSPHOLIPID SCRAMBLASE-RELATED"/>
    <property type="match status" value="1"/>
</dbReference>